<dbReference type="KEGG" id="phr:C6569_03065"/>
<dbReference type="Proteomes" id="UP000237889">
    <property type="component" value="Chromosome"/>
</dbReference>
<feature type="compositionally biased region" description="Basic and acidic residues" evidence="1">
    <location>
        <begin position="75"/>
        <end position="86"/>
    </location>
</feature>
<feature type="compositionally biased region" description="Basic and acidic residues" evidence="1">
    <location>
        <begin position="44"/>
        <end position="53"/>
    </location>
</feature>
<keyword evidence="3" id="KW-1185">Reference proteome</keyword>
<evidence type="ECO:0000313" key="3">
    <source>
        <dbReference type="Proteomes" id="UP000237889"/>
    </source>
</evidence>
<evidence type="ECO:0000313" key="2">
    <source>
        <dbReference type="EMBL" id="AVO44125.1"/>
    </source>
</evidence>
<gene>
    <name evidence="2" type="ORF">C6569_03065</name>
</gene>
<accession>A0A2S0N7L9</accession>
<dbReference type="OrthoDB" id="8162729at2"/>
<dbReference type="RefSeq" id="WP_106747455.1">
    <property type="nucleotide sequence ID" value="NZ_CP027668.1"/>
</dbReference>
<protein>
    <submittedName>
        <fullName evidence="2">Uncharacterized protein</fullName>
    </submittedName>
</protein>
<name>A0A2S0N7L9_9HYPH</name>
<proteinExistence type="predicted"/>
<sequence length="86" mass="8766">MSTAKSEGQQPEALATFAEAARADGKKPADVGLTATSDTAPLETDPRAKDEAATKVLKRGATGEDEGVDAAVDALPDRTSNKPDPA</sequence>
<organism evidence="2 3">
    <name type="scientific">Phreatobacter cathodiphilus</name>
    <dbReference type="NCBI Taxonomy" id="1868589"/>
    <lineage>
        <taxon>Bacteria</taxon>
        <taxon>Pseudomonadati</taxon>
        <taxon>Pseudomonadota</taxon>
        <taxon>Alphaproteobacteria</taxon>
        <taxon>Hyphomicrobiales</taxon>
        <taxon>Phreatobacteraceae</taxon>
        <taxon>Phreatobacter</taxon>
    </lineage>
</organism>
<reference evidence="2 3" key="1">
    <citation type="submission" date="2018-03" db="EMBL/GenBank/DDBJ databases">
        <title>Genome sequencing of Phreatobacter sp.</title>
        <authorList>
            <person name="Kim S.-J."/>
            <person name="Heo J."/>
            <person name="Kwon S.-W."/>
        </authorList>
    </citation>
    <scope>NUCLEOTIDE SEQUENCE [LARGE SCALE GENOMIC DNA]</scope>
    <source>
        <strain evidence="2 3">S-12</strain>
    </source>
</reference>
<dbReference type="EMBL" id="CP027668">
    <property type="protein sequence ID" value="AVO44125.1"/>
    <property type="molecule type" value="Genomic_DNA"/>
</dbReference>
<feature type="region of interest" description="Disordered" evidence="1">
    <location>
        <begin position="21"/>
        <end position="86"/>
    </location>
</feature>
<evidence type="ECO:0000256" key="1">
    <source>
        <dbReference type="SAM" id="MobiDB-lite"/>
    </source>
</evidence>
<dbReference type="AlphaFoldDB" id="A0A2S0N7L9"/>